<keyword evidence="1" id="KW-0862">Zinc</keyword>
<feature type="compositionally biased region" description="Acidic residues" evidence="2">
    <location>
        <begin position="668"/>
        <end position="677"/>
    </location>
</feature>
<evidence type="ECO:0000259" key="3">
    <source>
        <dbReference type="PROSITE" id="PS50157"/>
    </source>
</evidence>
<dbReference type="EMBL" id="CP003011">
    <property type="protein sequence ID" value="AEO68229.1"/>
    <property type="molecule type" value="Genomic_DNA"/>
</dbReference>
<accession>G2R8H1</accession>
<dbReference type="PANTHER" id="PTHR38166:SF1">
    <property type="entry name" value="C2H2-TYPE DOMAIN-CONTAINING PROTEIN"/>
    <property type="match status" value="1"/>
</dbReference>
<dbReference type="AlphaFoldDB" id="G2R8H1"/>
<dbReference type="GeneID" id="11519923"/>
<gene>
    <name evidence="4" type="ORF">THITE_2117659</name>
</gene>
<dbReference type="Proteomes" id="UP000008181">
    <property type="component" value="Chromosome 3"/>
</dbReference>
<proteinExistence type="predicted"/>
<evidence type="ECO:0000256" key="2">
    <source>
        <dbReference type="SAM" id="MobiDB-lite"/>
    </source>
</evidence>
<feature type="compositionally biased region" description="Polar residues" evidence="2">
    <location>
        <begin position="536"/>
        <end position="559"/>
    </location>
</feature>
<feature type="compositionally biased region" description="Pro residues" evidence="2">
    <location>
        <begin position="378"/>
        <end position="390"/>
    </location>
</feature>
<feature type="region of interest" description="Disordered" evidence="2">
    <location>
        <begin position="1"/>
        <end position="38"/>
    </location>
</feature>
<dbReference type="GO" id="GO:0008270">
    <property type="term" value="F:zinc ion binding"/>
    <property type="evidence" value="ECO:0007669"/>
    <property type="project" value="UniProtKB-KW"/>
</dbReference>
<reference evidence="4 5" key="1">
    <citation type="journal article" date="2011" name="Nat. Biotechnol.">
        <title>Comparative genomic analysis of the thermophilic biomass-degrading fungi Myceliophthora thermophila and Thielavia terrestris.</title>
        <authorList>
            <person name="Berka R.M."/>
            <person name="Grigoriev I.V."/>
            <person name="Otillar R."/>
            <person name="Salamov A."/>
            <person name="Grimwood J."/>
            <person name="Reid I."/>
            <person name="Ishmael N."/>
            <person name="John T."/>
            <person name="Darmond C."/>
            <person name="Moisan M.-C."/>
            <person name="Henrissat B."/>
            <person name="Coutinho P.M."/>
            <person name="Lombard V."/>
            <person name="Natvig D.O."/>
            <person name="Lindquist E."/>
            <person name="Schmutz J."/>
            <person name="Lucas S."/>
            <person name="Harris P."/>
            <person name="Powlowski J."/>
            <person name="Bellemare A."/>
            <person name="Taylor D."/>
            <person name="Butler G."/>
            <person name="de Vries R.P."/>
            <person name="Allijn I.E."/>
            <person name="van den Brink J."/>
            <person name="Ushinsky S."/>
            <person name="Storms R."/>
            <person name="Powell A.J."/>
            <person name="Paulsen I.T."/>
            <person name="Elbourne L.D.H."/>
            <person name="Baker S.E."/>
            <person name="Magnuson J."/>
            <person name="LaBoissiere S."/>
            <person name="Clutterbuck A.J."/>
            <person name="Martinez D."/>
            <person name="Wogulis M."/>
            <person name="de Leon A.L."/>
            <person name="Rey M.W."/>
            <person name="Tsang A."/>
        </authorList>
    </citation>
    <scope>NUCLEOTIDE SEQUENCE [LARGE SCALE GENOMIC DNA]</scope>
    <source>
        <strain evidence="5">ATCC 38088 / NRRL 8126</strain>
    </source>
</reference>
<keyword evidence="5" id="KW-1185">Reference proteome</keyword>
<evidence type="ECO:0000256" key="1">
    <source>
        <dbReference type="PROSITE-ProRule" id="PRU00042"/>
    </source>
</evidence>
<dbReference type="OrthoDB" id="4161727at2759"/>
<keyword evidence="1" id="KW-0863">Zinc-finger</keyword>
<feature type="region of interest" description="Disordered" evidence="2">
    <location>
        <begin position="106"/>
        <end position="131"/>
    </location>
</feature>
<dbReference type="HOGENOM" id="CLU_297024_0_0_1"/>
<dbReference type="PANTHER" id="PTHR38166">
    <property type="entry name" value="C2H2-TYPE DOMAIN-CONTAINING PROTEIN-RELATED"/>
    <property type="match status" value="1"/>
</dbReference>
<keyword evidence="1" id="KW-0479">Metal-binding</keyword>
<name>G2R8H1_THETT</name>
<organism evidence="4 5">
    <name type="scientific">Thermothielavioides terrestris (strain ATCC 38088 / NRRL 8126)</name>
    <name type="common">Thielavia terrestris</name>
    <dbReference type="NCBI Taxonomy" id="578455"/>
    <lineage>
        <taxon>Eukaryota</taxon>
        <taxon>Fungi</taxon>
        <taxon>Dikarya</taxon>
        <taxon>Ascomycota</taxon>
        <taxon>Pezizomycotina</taxon>
        <taxon>Sordariomycetes</taxon>
        <taxon>Sordariomycetidae</taxon>
        <taxon>Sordariales</taxon>
        <taxon>Chaetomiaceae</taxon>
        <taxon>Thermothielavioides</taxon>
        <taxon>Thermothielavioides terrestris</taxon>
    </lineage>
</organism>
<dbReference type="RefSeq" id="XP_003654565.1">
    <property type="nucleotide sequence ID" value="XM_003654517.1"/>
</dbReference>
<feature type="compositionally biased region" description="Low complexity" evidence="2">
    <location>
        <begin position="349"/>
        <end position="360"/>
    </location>
</feature>
<dbReference type="InterPro" id="IPR013087">
    <property type="entry name" value="Znf_C2H2_type"/>
</dbReference>
<feature type="region of interest" description="Disordered" evidence="2">
    <location>
        <begin position="349"/>
        <end position="395"/>
    </location>
</feature>
<evidence type="ECO:0000313" key="5">
    <source>
        <dbReference type="Proteomes" id="UP000008181"/>
    </source>
</evidence>
<dbReference type="KEGG" id="ttt:THITE_2117659"/>
<dbReference type="Gene3D" id="3.30.160.60">
    <property type="entry name" value="Classic Zinc Finger"/>
    <property type="match status" value="1"/>
</dbReference>
<feature type="region of interest" description="Disordered" evidence="2">
    <location>
        <begin position="515"/>
        <end position="589"/>
    </location>
</feature>
<dbReference type="SUPFAM" id="SSF57667">
    <property type="entry name" value="beta-beta-alpha zinc fingers"/>
    <property type="match status" value="1"/>
</dbReference>
<feature type="region of interest" description="Disordered" evidence="2">
    <location>
        <begin position="633"/>
        <end position="692"/>
    </location>
</feature>
<feature type="region of interest" description="Disordered" evidence="2">
    <location>
        <begin position="411"/>
        <end position="460"/>
    </location>
</feature>
<dbReference type="SMART" id="SM00355">
    <property type="entry name" value="ZnF_C2H2"/>
    <property type="match status" value="4"/>
</dbReference>
<protein>
    <recommendedName>
        <fullName evidence="3">C2H2-type domain-containing protein</fullName>
    </recommendedName>
</protein>
<dbReference type="eggNOG" id="ENOG502RVZ4">
    <property type="taxonomic scope" value="Eukaryota"/>
</dbReference>
<feature type="domain" description="C2H2-type" evidence="3">
    <location>
        <begin position="167"/>
        <end position="194"/>
    </location>
</feature>
<dbReference type="InterPro" id="IPR036236">
    <property type="entry name" value="Znf_C2H2_sf"/>
</dbReference>
<feature type="compositionally biased region" description="Polar residues" evidence="2">
    <location>
        <begin position="113"/>
        <end position="123"/>
    </location>
</feature>
<sequence>MDSRHPLGRPGAPTPVNDMTTAHTSAQDSGAAVNRAGAAGVPPAQVSMSAVAKATVLDAHLPELGPEDGMIRDSWASLASTAGSRDSVAPSIFSVRASTASASTRYSARQSSIESPVSATSPLHQEHRKGSFPQRPRYWCTFCEAAFDSKTEWKLHELEFHDRRERYPCRSCAAHFPRPALLAEHLKSEHGLDPATGSSNRVQYSPIRSAWGCGFCAASIPSRNDYLEHVGRHYDEGKEKSEWQHTRVIDGLLHQPRLEAAWRALINQEEQARGTKLRLFWDPNTTGRADDATESSSSLQNLLEFFATGTRNAEEVAAVAFRSAHVRPEGNVSSLISKLHLRTVEPRLQSLSQSPPQLSPDLRPASVQAEDDVVSPISPLPAPLRPPTAPPRILSPQIPLLHASSRLHTTQAMGAGNPTSRAAPVAGRETPQPPRLPLTSAGPEPRDAADPQATLPPKKSALRRIESARNLATSRHAGLFPDIDRPGNAMPRVPFVDAPSPLISATLAAKQYACVSRTPPEPPSPRGDSRGLSVLSPATASSVRPHASSSTLSTRTGDGSQRLDDSTSEQMSDDSFSEPDSWPGFGDIPTATKKWRSSFQQALDRGMLRLWTRYNHDWDTLIRQCVGSRGIDSSQYHDSSGKVRKPAPSRHGFGQGLRPNARSLGHGDEDEEEEEEGDGCRPPSSLSKRSSGSAKRFACPFRKHDPHKYNVHAHEVCTIRSWSTISRLKEHLYRRHYKTHCPRCKQTFSDAKALAEHEMSVVGCEVLDVVHPGDITTYQEKQLKSRKHTTRRQTDEEKWRDIYQILFPNEDIPSPYPEPAEDLAPAASEPHVSLNFQHFLLTQMPGLFTRTAEEHAGRHLQAHEGLPMEAIPRIIEDALQKAFRLWQTQGSELLTREASVASMSFMPETPSSVTYTLAQSTSYQPAQAAVSMGQSFPHVNFPTPGFTPEVAHTSHADDSGFADGHFFSSGPPVDFNTFAPQYERSPWEASLSLLGEDVFQVDSNLAGQFRGFPNR</sequence>
<evidence type="ECO:0000313" key="4">
    <source>
        <dbReference type="EMBL" id="AEO68229.1"/>
    </source>
</evidence>
<dbReference type="PROSITE" id="PS00028">
    <property type="entry name" value="ZINC_FINGER_C2H2_1"/>
    <property type="match status" value="2"/>
</dbReference>
<feature type="compositionally biased region" description="Polar residues" evidence="2">
    <location>
        <begin position="411"/>
        <end position="420"/>
    </location>
</feature>
<feature type="compositionally biased region" description="Polar residues" evidence="2">
    <location>
        <begin position="17"/>
        <end position="28"/>
    </location>
</feature>
<dbReference type="PROSITE" id="PS50157">
    <property type="entry name" value="ZINC_FINGER_C2H2_2"/>
    <property type="match status" value="1"/>
</dbReference>